<keyword evidence="3" id="KW-0157">Chromophore</keyword>
<dbReference type="PROSITE" id="PS50112">
    <property type="entry name" value="PAS"/>
    <property type="match status" value="1"/>
</dbReference>
<dbReference type="PROSITE" id="PS50113">
    <property type="entry name" value="PAC"/>
    <property type="match status" value="1"/>
</dbReference>
<protein>
    <submittedName>
        <fullName evidence="4">Uncharacterized protein</fullName>
    </submittedName>
</protein>
<dbReference type="SUPFAM" id="SSF52172">
    <property type="entry name" value="CheY-like"/>
    <property type="match status" value="1"/>
</dbReference>
<evidence type="ECO:0000313" key="4">
    <source>
        <dbReference type="EMBL" id="BDI31544.1"/>
    </source>
</evidence>
<dbReference type="AlphaFoldDB" id="A0A402D773"/>
<dbReference type="PANTHER" id="PTHR47429">
    <property type="entry name" value="PROTEIN TWIN LOV 1"/>
    <property type="match status" value="1"/>
</dbReference>
<dbReference type="InterPro" id="IPR001789">
    <property type="entry name" value="Sig_transdc_resp-reg_receiver"/>
</dbReference>
<sequence length="438" mass="48669">MQDQLKILIVDDAESDRRLVKRSIERFYHHAYVQEAKTCTEATEAMASHDFDCIFLDAWLPDGDALPCLKDMRRLGNTTPIIILSGLGDEEVALEAIQAGATEYLSKSELTPQLLKHRLRSVLRAHQSQAQIRHAHAALQLRDRAIAAASNGIVICASQEPDCPIIYSNPAFSVMTGYSSKEVMGRNCRFLQGADTDQNCIQQIRDSLREERECQVIFKNYKKDGKAFWNELTISPVRDSKGILTHYIGIQTDITLRREAEEALRINMARQQTVLRDMFSSVTHGKLTLCGSVSDLPDPYTRFAEPVSLSQTSGIRELRTYAMDACLAGGMEEERRYDLETAVGEAAMNAIVHADSGVGHVFVHERGTVQVKVEDEGSGIAVEDLPNATLQRGFSSAGTMGHGFKMILQTVDRVHLLTGATGTTVVMEQDRMAPILKW</sequence>
<dbReference type="InterPro" id="IPR000700">
    <property type="entry name" value="PAS-assoc_C"/>
</dbReference>
<dbReference type="CDD" id="cd00130">
    <property type="entry name" value="PAS"/>
    <property type="match status" value="1"/>
</dbReference>
<dbReference type="Gene3D" id="3.30.450.20">
    <property type="entry name" value="PAS domain"/>
    <property type="match status" value="1"/>
</dbReference>
<evidence type="ECO:0000256" key="3">
    <source>
        <dbReference type="ARBA" id="ARBA00022991"/>
    </source>
</evidence>
<dbReference type="Gene3D" id="3.30.565.10">
    <property type="entry name" value="Histidine kinase-like ATPase, C-terminal domain"/>
    <property type="match status" value="1"/>
</dbReference>
<dbReference type="InterPro" id="IPR000014">
    <property type="entry name" value="PAS"/>
</dbReference>
<dbReference type="EMBL" id="AP025739">
    <property type="protein sequence ID" value="BDI31544.1"/>
    <property type="molecule type" value="Genomic_DNA"/>
</dbReference>
<dbReference type="Pfam" id="PF00072">
    <property type="entry name" value="Response_reg"/>
    <property type="match status" value="1"/>
</dbReference>
<dbReference type="InterPro" id="IPR035965">
    <property type="entry name" value="PAS-like_dom_sf"/>
</dbReference>
<dbReference type="InterPro" id="IPR036890">
    <property type="entry name" value="HATPase_C_sf"/>
</dbReference>
<dbReference type="InterPro" id="IPR001610">
    <property type="entry name" value="PAC"/>
</dbReference>
<dbReference type="InterPro" id="IPR011006">
    <property type="entry name" value="CheY-like_superfamily"/>
</dbReference>
<dbReference type="SMART" id="SM00086">
    <property type="entry name" value="PAC"/>
    <property type="match status" value="1"/>
</dbReference>
<dbReference type="Pfam" id="PF13581">
    <property type="entry name" value="HATPase_c_2"/>
    <property type="match status" value="1"/>
</dbReference>
<dbReference type="Gene3D" id="3.40.50.2300">
    <property type="match status" value="1"/>
</dbReference>
<dbReference type="CDD" id="cd16936">
    <property type="entry name" value="HATPase_RsbW-like"/>
    <property type="match status" value="1"/>
</dbReference>
<dbReference type="NCBIfam" id="TIGR00229">
    <property type="entry name" value="sensory_box"/>
    <property type="match status" value="1"/>
</dbReference>
<dbReference type="PROSITE" id="PS50110">
    <property type="entry name" value="RESPONSE_REGULATORY"/>
    <property type="match status" value="1"/>
</dbReference>
<dbReference type="PANTHER" id="PTHR47429:SF8">
    <property type="entry name" value="PHOTOTROPIN-1-LIKE"/>
    <property type="match status" value="1"/>
</dbReference>
<dbReference type="Proteomes" id="UP000287394">
    <property type="component" value="Chromosome"/>
</dbReference>
<dbReference type="SUPFAM" id="SSF55785">
    <property type="entry name" value="PYP-like sensor domain (PAS domain)"/>
    <property type="match status" value="1"/>
</dbReference>
<dbReference type="OrthoDB" id="9767435at2"/>
<dbReference type="SUPFAM" id="SSF55874">
    <property type="entry name" value="ATPase domain of HSP90 chaperone/DNA topoisomerase II/histidine kinase"/>
    <property type="match status" value="1"/>
</dbReference>
<keyword evidence="1" id="KW-0285">Flavoprotein</keyword>
<dbReference type="Pfam" id="PF13426">
    <property type="entry name" value="PAS_9"/>
    <property type="match status" value="1"/>
</dbReference>
<dbReference type="SMART" id="SM00091">
    <property type="entry name" value="PAS"/>
    <property type="match status" value="1"/>
</dbReference>
<dbReference type="RefSeq" id="WP_119325301.1">
    <property type="nucleotide sequence ID" value="NZ_AP025739.1"/>
</dbReference>
<keyword evidence="5" id="KW-1185">Reference proteome</keyword>
<evidence type="ECO:0000256" key="2">
    <source>
        <dbReference type="ARBA" id="ARBA00022643"/>
    </source>
</evidence>
<proteinExistence type="predicted"/>
<dbReference type="SMART" id="SM00448">
    <property type="entry name" value="REC"/>
    <property type="match status" value="1"/>
</dbReference>
<evidence type="ECO:0000313" key="5">
    <source>
        <dbReference type="Proteomes" id="UP000287394"/>
    </source>
</evidence>
<evidence type="ECO:0000256" key="1">
    <source>
        <dbReference type="ARBA" id="ARBA00022630"/>
    </source>
</evidence>
<keyword evidence="2" id="KW-0288">FMN</keyword>
<name>A0A402D773_9BACT</name>
<dbReference type="CDD" id="cd00156">
    <property type="entry name" value="REC"/>
    <property type="match status" value="1"/>
</dbReference>
<dbReference type="KEGG" id="ccot:CCAX7_35950"/>
<organism evidence="4 5">
    <name type="scientific">Capsulimonas corticalis</name>
    <dbReference type="NCBI Taxonomy" id="2219043"/>
    <lineage>
        <taxon>Bacteria</taxon>
        <taxon>Bacillati</taxon>
        <taxon>Armatimonadota</taxon>
        <taxon>Armatimonadia</taxon>
        <taxon>Capsulimonadales</taxon>
        <taxon>Capsulimonadaceae</taxon>
        <taxon>Capsulimonas</taxon>
    </lineage>
</organism>
<reference evidence="4 5" key="1">
    <citation type="journal article" date="2019" name="Int. J. Syst. Evol. Microbiol.">
        <title>Capsulimonas corticalis gen. nov., sp. nov., an aerobic capsulated bacterium, of a novel bacterial order, Capsulimonadales ord. nov., of the class Armatimonadia of the phylum Armatimonadetes.</title>
        <authorList>
            <person name="Li J."/>
            <person name="Kudo C."/>
            <person name="Tonouchi A."/>
        </authorList>
    </citation>
    <scope>NUCLEOTIDE SEQUENCE [LARGE SCALE GENOMIC DNA]</scope>
    <source>
        <strain evidence="4 5">AX-7</strain>
    </source>
</reference>
<gene>
    <name evidence="4" type="ORF">CCAX7_35950</name>
</gene>
<dbReference type="InterPro" id="IPR003594">
    <property type="entry name" value="HATPase_dom"/>
</dbReference>
<dbReference type="GO" id="GO:0000160">
    <property type="term" value="P:phosphorelay signal transduction system"/>
    <property type="evidence" value="ECO:0007669"/>
    <property type="project" value="InterPro"/>
</dbReference>
<accession>A0A402D773</accession>